<comment type="caution">
    <text evidence="2">The sequence shown here is derived from an EMBL/GenBank/DDBJ whole genome shotgun (WGS) entry which is preliminary data.</text>
</comment>
<sequence>MSPSVGERSEICLGVIHPRLLRTSSPKQFVDVQSQWFIAELFDDGQESDLIQALLASCPEISASSDAVSLEETEEEDATDDFDESGEDEESL</sequence>
<proteinExistence type="predicted"/>
<protein>
    <submittedName>
        <fullName evidence="2">Uncharacterized protein</fullName>
    </submittedName>
</protein>
<feature type="region of interest" description="Disordered" evidence="1">
    <location>
        <begin position="64"/>
        <end position="92"/>
    </location>
</feature>
<accession>A0A2S8F9T0</accession>
<gene>
    <name evidence="2" type="ORF">C5Y98_24495</name>
</gene>
<evidence type="ECO:0000313" key="3">
    <source>
        <dbReference type="Proteomes" id="UP000239388"/>
    </source>
</evidence>
<evidence type="ECO:0000256" key="1">
    <source>
        <dbReference type="SAM" id="MobiDB-lite"/>
    </source>
</evidence>
<name>A0A2S8F9T0_9BACT</name>
<feature type="compositionally biased region" description="Acidic residues" evidence="1">
    <location>
        <begin position="69"/>
        <end position="92"/>
    </location>
</feature>
<reference evidence="2 3" key="1">
    <citation type="submission" date="2018-02" db="EMBL/GenBank/DDBJ databases">
        <title>Comparative genomes isolates from brazilian mangrove.</title>
        <authorList>
            <person name="Araujo J.E."/>
            <person name="Taketani R.G."/>
            <person name="Silva M.C.P."/>
            <person name="Loureco M.V."/>
            <person name="Andreote F.D."/>
        </authorList>
    </citation>
    <scope>NUCLEOTIDE SEQUENCE [LARGE SCALE GENOMIC DNA]</scope>
    <source>
        <strain evidence="2 3">NAP PRIS-MGV</strain>
    </source>
</reference>
<organism evidence="2 3">
    <name type="scientific">Blastopirellula marina</name>
    <dbReference type="NCBI Taxonomy" id="124"/>
    <lineage>
        <taxon>Bacteria</taxon>
        <taxon>Pseudomonadati</taxon>
        <taxon>Planctomycetota</taxon>
        <taxon>Planctomycetia</taxon>
        <taxon>Pirellulales</taxon>
        <taxon>Pirellulaceae</taxon>
        <taxon>Blastopirellula</taxon>
    </lineage>
</organism>
<evidence type="ECO:0000313" key="2">
    <source>
        <dbReference type="EMBL" id="PQO28923.1"/>
    </source>
</evidence>
<dbReference type="AlphaFoldDB" id="A0A2S8F9T0"/>
<dbReference type="EMBL" id="PUIB01000024">
    <property type="protein sequence ID" value="PQO28923.1"/>
    <property type="molecule type" value="Genomic_DNA"/>
</dbReference>
<dbReference type="Proteomes" id="UP000239388">
    <property type="component" value="Unassembled WGS sequence"/>
</dbReference>